<keyword evidence="3" id="KW-0732">Signal</keyword>
<proteinExistence type="inferred from homology"/>
<feature type="domain" description="Multidrug resistance protein MdtA-like alpha-helical hairpin" evidence="4">
    <location>
        <begin position="102"/>
        <end position="171"/>
    </location>
</feature>
<feature type="chain" id="PRO_5045590832" evidence="3">
    <location>
        <begin position="21"/>
        <end position="382"/>
    </location>
</feature>
<comment type="subcellular location">
    <subcellularLocation>
        <location evidence="1">Cell inner membrane</location>
        <topology evidence="1">Lipid-anchor</topology>
    </subcellularLocation>
</comment>
<dbReference type="NCBIfam" id="TIGR01730">
    <property type="entry name" value="RND_mfp"/>
    <property type="match status" value="1"/>
</dbReference>
<evidence type="ECO:0000259" key="4">
    <source>
        <dbReference type="Pfam" id="PF25876"/>
    </source>
</evidence>
<dbReference type="Pfam" id="PF25876">
    <property type="entry name" value="HH_MFP_RND"/>
    <property type="match status" value="1"/>
</dbReference>
<sequence>MSRSKYLTLLVAGSIGLLSACGPKAPAGAGDAPPAEVGVVVVGESSATITSELPGRTSAYRKAEVRPQVSGIIQKRLFTEGAEVKAGTQLYQIDPASYEAALSSAEADLSRAQANFTTAKARHNRVQSLGASKVISQQDLDDSVAALAQAQSGVEIAKASAENARINLKYTKVLAPISGVIGKSSVTEGALVSAGQAQVLATIQQLDPIYVDVSQSVDEMLKLRRQIKNGKLSAPGEAKVKLLLSDSSPYVQEGRLQFSEVGVSETTGTVVLRALFPNPDKLLLPGMFVRAELQDGVHAKAILIPQQGVTRDRSGGATTLVVNKESKVELRPIKTSTTLGDKWLVEEGLAVGEQVIVEGLQKAKPGATVKAVPAKIATKTGE</sequence>
<reference evidence="9" key="1">
    <citation type="journal article" date="2019" name="Int. J. Syst. Evol. Microbiol.">
        <title>The Global Catalogue of Microorganisms (GCM) 10K type strain sequencing project: providing services to taxonomists for standard genome sequencing and annotation.</title>
        <authorList>
            <consortium name="The Broad Institute Genomics Platform"/>
            <consortium name="The Broad Institute Genome Sequencing Center for Infectious Disease"/>
            <person name="Wu L."/>
            <person name="Ma J."/>
        </authorList>
    </citation>
    <scope>NUCLEOTIDE SEQUENCE [LARGE SCALE GENOMIC DNA]</scope>
    <source>
        <strain evidence="9">KCTC 32239</strain>
    </source>
</reference>
<dbReference type="InterPro" id="IPR058624">
    <property type="entry name" value="MdtA-like_HH"/>
</dbReference>
<gene>
    <name evidence="8" type="primary">acrA</name>
    <name evidence="8" type="ORF">GCM10011613_23180</name>
</gene>
<feature type="domain" description="Multidrug resistance protein MdtA-like beta-barrel" evidence="6">
    <location>
        <begin position="208"/>
        <end position="296"/>
    </location>
</feature>
<feature type="signal peptide" evidence="3">
    <location>
        <begin position="1"/>
        <end position="20"/>
    </location>
</feature>
<dbReference type="Proteomes" id="UP000619761">
    <property type="component" value="Unassembled WGS sequence"/>
</dbReference>
<dbReference type="RefSeq" id="WP_189418781.1">
    <property type="nucleotide sequence ID" value="NZ_BMYZ01000002.1"/>
</dbReference>
<dbReference type="Pfam" id="PF25917">
    <property type="entry name" value="BSH_RND"/>
    <property type="match status" value="1"/>
</dbReference>
<dbReference type="Pfam" id="PF25944">
    <property type="entry name" value="Beta-barrel_RND"/>
    <property type="match status" value="1"/>
</dbReference>
<dbReference type="Gene3D" id="2.40.420.20">
    <property type="match status" value="1"/>
</dbReference>
<dbReference type="SUPFAM" id="SSF111369">
    <property type="entry name" value="HlyD-like secretion proteins"/>
    <property type="match status" value="1"/>
</dbReference>
<keyword evidence="9" id="KW-1185">Reference proteome</keyword>
<evidence type="ECO:0000256" key="2">
    <source>
        <dbReference type="ARBA" id="ARBA00009477"/>
    </source>
</evidence>
<dbReference type="Gene3D" id="2.40.30.170">
    <property type="match status" value="1"/>
</dbReference>
<dbReference type="PROSITE" id="PS51257">
    <property type="entry name" value="PROKAR_LIPOPROTEIN"/>
    <property type="match status" value="1"/>
</dbReference>
<organism evidence="8 9">
    <name type="scientific">Cellvibrio zantedeschiae</name>
    <dbReference type="NCBI Taxonomy" id="1237077"/>
    <lineage>
        <taxon>Bacteria</taxon>
        <taxon>Pseudomonadati</taxon>
        <taxon>Pseudomonadota</taxon>
        <taxon>Gammaproteobacteria</taxon>
        <taxon>Cellvibrionales</taxon>
        <taxon>Cellvibrionaceae</taxon>
        <taxon>Cellvibrio</taxon>
    </lineage>
</organism>
<evidence type="ECO:0000256" key="3">
    <source>
        <dbReference type="SAM" id="SignalP"/>
    </source>
</evidence>
<evidence type="ECO:0000259" key="5">
    <source>
        <dbReference type="Pfam" id="PF25917"/>
    </source>
</evidence>
<evidence type="ECO:0000313" key="9">
    <source>
        <dbReference type="Proteomes" id="UP000619761"/>
    </source>
</evidence>
<dbReference type="EMBL" id="BMYZ01000002">
    <property type="protein sequence ID" value="GGY77953.1"/>
    <property type="molecule type" value="Genomic_DNA"/>
</dbReference>
<dbReference type="Pfam" id="PF25967">
    <property type="entry name" value="RND-MFP_C"/>
    <property type="match status" value="1"/>
</dbReference>
<dbReference type="Gene3D" id="2.40.50.100">
    <property type="match status" value="1"/>
</dbReference>
<dbReference type="InterPro" id="IPR058627">
    <property type="entry name" value="MdtA-like_C"/>
</dbReference>
<protein>
    <submittedName>
        <fullName evidence="8">MexX family efflux pump subunit</fullName>
    </submittedName>
</protein>
<evidence type="ECO:0000259" key="7">
    <source>
        <dbReference type="Pfam" id="PF25967"/>
    </source>
</evidence>
<evidence type="ECO:0000256" key="1">
    <source>
        <dbReference type="ARBA" id="ARBA00004519"/>
    </source>
</evidence>
<feature type="domain" description="Multidrug resistance protein MdtA-like barrel-sandwich hybrid" evidence="5">
    <location>
        <begin position="61"/>
        <end position="204"/>
    </location>
</feature>
<dbReference type="PANTHER" id="PTHR30158">
    <property type="entry name" value="ACRA/E-RELATED COMPONENT OF DRUG EFFLUX TRANSPORTER"/>
    <property type="match status" value="1"/>
</dbReference>
<dbReference type="Gene3D" id="1.10.287.470">
    <property type="entry name" value="Helix hairpin bin"/>
    <property type="match status" value="1"/>
</dbReference>
<accession>A0ABQ3B3N9</accession>
<name>A0ABQ3B3N9_9GAMM</name>
<dbReference type="InterPro" id="IPR058626">
    <property type="entry name" value="MdtA-like_b-barrel"/>
</dbReference>
<dbReference type="InterPro" id="IPR058625">
    <property type="entry name" value="MdtA-like_BSH"/>
</dbReference>
<dbReference type="InterPro" id="IPR006143">
    <property type="entry name" value="RND_pump_MFP"/>
</dbReference>
<evidence type="ECO:0000313" key="8">
    <source>
        <dbReference type="EMBL" id="GGY77953.1"/>
    </source>
</evidence>
<comment type="similarity">
    <text evidence="2">Belongs to the membrane fusion protein (MFP) (TC 8.A.1) family.</text>
</comment>
<comment type="caution">
    <text evidence="8">The sequence shown here is derived from an EMBL/GenBank/DDBJ whole genome shotgun (WGS) entry which is preliminary data.</text>
</comment>
<evidence type="ECO:0000259" key="6">
    <source>
        <dbReference type="Pfam" id="PF25944"/>
    </source>
</evidence>
<feature type="domain" description="Multidrug resistance protein MdtA-like C-terminal permuted SH3" evidence="7">
    <location>
        <begin position="301"/>
        <end position="362"/>
    </location>
</feature>
<dbReference type="PANTHER" id="PTHR30158:SF3">
    <property type="entry name" value="MULTIDRUG EFFLUX PUMP SUBUNIT ACRA-RELATED"/>
    <property type="match status" value="1"/>
</dbReference>